<dbReference type="SUPFAM" id="SSF81606">
    <property type="entry name" value="PP2C-like"/>
    <property type="match status" value="1"/>
</dbReference>
<dbReference type="PANTHER" id="PTHR35801:SF1">
    <property type="entry name" value="PHOSPHOSERINE PHOSPHATASE RSBX"/>
    <property type="match status" value="1"/>
</dbReference>
<gene>
    <name evidence="2" type="ORF">ACFQHR_03475</name>
</gene>
<dbReference type="PANTHER" id="PTHR35801">
    <property type="entry name" value="PHOSPHOSERINE PHOSPHATASE RSBX"/>
    <property type="match status" value="1"/>
</dbReference>
<dbReference type="EMBL" id="JBHSYQ010000003">
    <property type="protein sequence ID" value="MFC6996667.1"/>
    <property type="molecule type" value="Genomic_DNA"/>
</dbReference>
<sequence length="347" mass="37976">MDFNFDAYHQFPLIDRSFLNIIRRDISKIAEAHNFTEAEVGRVSLVVTEMATNLLKHTGTHGGELLVKPICQLNGKTCGIELLCLDNGPGMSDPLRMMEDGVSTFGSMGQGLGSIKRQSDFFDIYSQRGIGTVILSRVYRKGNAPKSGARNENKFEIGAVMVPKQGEHVSGDGWGIRLAHQGAYLFTLDGLGHGEHAHEAATAALQAFQQQPKGSPSDMLRGVHSAIKRTRGAVGAIAHWTADAGTLRFCGVGNIGGRLLLHDRAKNLLSYNGTLGMSMPNTINDQHLTWERGNIIVLHSDGLKSRWDFQKYPELTKHDPTLIAAVLYKDNTRTTDDTLVVVVRATD</sequence>
<comment type="caution">
    <text evidence="2">The sequence shown here is derived from an EMBL/GenBank/DDBJ whole genome shotgun (WGS) entry which is preliminary data.</text>
</comment>
<evidence type="ECO:0000259" key="1">
    <source>
        <dbReference type="SMART" id="SM00331"/>
    </source>
</evidence>
<keyword evidence="2" id="KW-0067">ATP-binding</keyword>
<dbReference type="InterPro" id="IPR036890">
    <property type="entry name" value="HATPase_C_sf"/>
</dbReference>
<organism evidence="2 3">
    <name type="scientific">Rufibacter roseus</name>
    <dbReference type="NCBI Taxonomy" id="1567108"/>
    <lineage>
        <taxon>Bacteria</taxon>
        <taxon>Pseudomonadati</taxon>
        <taxon>Bacteroidota</taxon>
        <taxon>Cytophagia</taxon>
        <taxon>Cytophagales</taxon>
        <taxon>Hymenobacteraceae</taxon>
        <taxon>Rufibacter</taxon>
    </lineage>
</organism>
<dbReference type="InterPro" id="IPR001932">
    <property type="entry name" value="PPM-type_phosphatase-like_dom"/>
</dbReference>
<proteinExistence type="predicted"/>
<dbReference type="SMART" id="SM00331">
    <property type="entry name" value="PP2C_SIG"/>
    <property type="match status" value="1"/>
</dbReference>
<dbReference type="Gene3D" id="3.30.565.10">
    <property type="entry name" value="Histidine kinase-like ATPase, C-terminal domain"/>
    <property type="match status" value="1"/>
</dbReference>
<feature type="domain" description="PPM-type phosphatase" evidence="1">
    <location>
        <begin position="152"/>
        <end position="345"/>
    </location>
</feature>
<keyword evidence="2" id="KW-0547">Nucleotide-binding</keyword>
<dbReference type="InterPro" id="IPR003594">
    <property type="entry name" value="HATPase_dom"/>
</dbReference>
<dbReference type="Proteomes" id="UP001596405">
    <property type="component" value="Unassembled WGS sequence"/>
</dbReference>
<dbReference type="Pfam" id="PF07228">
    <property type="entry name" value="SpoIIE"/>
    <property type="match status" value="1"/>
</dbReference>
<dbReference type="SUPFAM" id="SSF55874">
    <property type="entry name" value="ATPase domain of HSP90 chaperone/DNA topoisomerase II/histidine kinase"/>
    <property type="match status" value="1"/>
</dbReference>
<dbReference type="InterPro" id="IPR039248">
    <property type="entry name" value="Ptase_RsbX"/>
</dbReference>
<dbReference type="Gene3D" id="3.60.40.10">
    <property type="entry name" value="PPM-type phosphatase domain"/>
    <property type="match status" value="1"/>
</dbReference>
<keyword evidence="3" id="KW-1185">Reference proteome</keyword>
<evidence type="ECO:0000313" key="3">
    <source>
        <dbReference type="Proteomes" id="UP001596405"/>
    </source>
</evidence>
<dbReference type="Pfam" id="PF13581">
    <property type="entry name" value="HATPase_c_2"/>
    <property type="match status" value="1"/>
</dbReference>
<dbReference type="GO" id="GO:0005524">
    <property type="term" value="F:ATP binding"/>
    <property type="evidence" value="ECO:0007669"/>
    <property type="project" value="UniProtKB-KW"/>
</dbReference>
<protein>
    <submittedName>
        <fullName evidence="2">ATP-binding protein</fullName>
    </submittedName>
</protein>
<evidence type="ECO:0000313" key="2">
    <source>
        <dbReference type="EMBL" id="MFC6996667.1"/>
    </source>
</evidence>
<accession>A0ABW2DFM0</accession>
<reference evidence="3" key="1">
    <citation type="journal article" date="2019" name="Int. J. Syst. Evol. Microbiol.">
        <title>The Global Catalogue of Microorganisms (GCM) 10K type strain sequencing project: providing services to taxonomists for standard genome sequencing and annotation.</title>
        <authorList>
            <consortium name="The Broad Institute Genomics Platform"/>
            <consortium name="The Broad Institute Genome Sequencing Center for Infectious Disease"/>
            <person name="Wu L."/>
            <person name="Ma J."/>
        </authorList>
    </citation>
    <scope>NUCLEOTIDE SEQUENCE [LARGE SCALE GENOMIC DNA]</scope>
    <source>
        <strain evidence="3">CGMCC 4.7393</strain>
    </source>
</reference>
<dbReference type="InterPro" id="IPR036457">
    <property type="entry name" value="PPM-type-like_dom_sf"/>
</dbReference>
<name>A0ABW2DFM0_9BACT</name>
<dbReference type="RefSeq" id="WP_066622342.1">
    <property type="nucleotide sequence ID" value="NZ_JBHSYQ010000003.1"/>
</dbReference>